<reference evidence="1 2" key="1">
    <citation type="journal article" date="2015" name="Genome Announc.">
        <title>Complete Genome Sequence of Methylobacterium aquaticum Strain 22A, Isolated from Racomitrium japonicum Moss.</title>
        <authorList>
            <person name="Tani A."/>
            <person name="Ogura Y."/>
            <person name="Hayashi T."/>
            <person name="Kimbara K."/>
        </authorList>
    </citation>
    <scope>NUCLEOTIDE SEQUENCE [LARGE SCALE GENOMIC DNA]</scope>
    <source>
        <strain evidence="1 2">MA-22A</strain>
    </source>
</reference>
<dbReference type="KEGG" id="maqu:Maq22A_c28320"/>
<proteinExistence type="predicted"/>
<evidence type="ECO:0000313" key="1">
    <source>
        <dbReference type="EMBL" id="BAR47170.1"/>
    </source>
</evidence>
<dbReference type="AlphaFoldDB" id="A0A1Y0ZBU4"/>
<reference evidence="2" key="2">
    <citation type="submission" date="2015-01" db="EMBL/GenBank/DDBJ databases">
        <title>Complete genome sequence of Methylobacterium aquaticum strain 22A.</title>
        <authorList>
            <person name="Tani A."/>
            <person name="Ogura Y."/>
            <person name="Hayashi T."/>
        </authorList>
    </citation>
    <scope>NUCLEOTIDE SEQUENCE [LARGE SCALE GENOMIC DNA]</scope>
    <source>
        <strain evidence="2">MA-22A</strain>
    </source>
</reference>
<dbReference type="STRING" id="270351.Maq22A_c28320"/>
<sequence>MRIPKSLRVTPAMAAVVNGRLWSMDDIAALVDAAAPTPGKCGTYKQKDV</sequence>
<protein>
    <submittedName>
        <fullName evidence="1">Uncharacterized protein</fullName>
    </submittedName>
</protein>
<dbReference type="Proteomes" id="UP000061432">
    <property type="component" value="Chromosome"/>
</dbReference>
<dbReference type="EMBL" id="AP014704">
    <property type="protein sequence ID" value="BAR47170.1"/>
    <property type="molecule type" value="Genomic_DNA"/>
</dbReference>
<evidence type="ECO:0000313" key="2">
    <source>
        <dbReference type="Proteomes" id="UP000061432"/>
    </source>
</evidence>
<gene>
    <name evidence="1" type="ORF">Maq22A_c28320</name>
</gene>
<name>A0A1Y0ZBU4_9HYPH</name>
<organism evidence="1 2">
    <name type="scientific">Methylobacterium aquaticum</name>
    <dbReference type="NCBI Taxonomy" id="270351"/>
    <lineage>
        <taxon>Bacteria</taxon>
        <taxon>Pseudomonadati</taxon>
        <taxon>Pseudomonadota</taxon>
        <taxon>Alphaproteobacteria</taxon>
        <taxon>Hyphomicrobiales</taxon>
        <taxon>Methylobacteriaceae</taxon>
        <taxon>Methylobacterium</taxon>
    </lineage>
</organism>
<accession>A0A1Y0ZBU4</accession>